<dbReference type="GO" id="GO:0015074">
    <property type="term" value="P:DNA integration"/>
    <property type="evidence" value="ECO:0007669"/>
    <property type="project" value="InterPro"/>
</dbReference>
<dbReference type="PANTHER" id="PTHR37984:SF5">
    <property type="entry name" value="PROTEIN NYNRIN-LIKE"/>
    <property type="match status" value="1"/>
</dbReference>
<evidence type="ECO:0000259" key="2">
    <source>
        <dbReference type="PROSITE" id="PS50994"/>
    </source>
</evidence>
<feature type="domain" description="Integrase catalytic" evidence="2">
    <location>
        <begin position="1"/>
        <end position="76"/>
    </location>
</feature>
<dbReference type="InterPro" id="IPR036397">
    <property type="entry name" value="RNaseH_sf"/>
</dbReference>
<dbReference type="Proteomes" id="UP001454036">
    <property type="component" value="Unassembled WGS sequence"/>
</dbReference>
<evidence type="ECO:0000256" key="1">
    <source>
        <dbReference type="SAM" id="MobiDB-lite"/>
    </source>
</evidence>
<dbReference type="SUPFAM" id="SSF53098">
    <property type="entry name" value="Ribonuclease H-like"/>
    <property type="match status" value="1"/>
</dbReference>
<dbReference type="InterPro" id="IPR050951">
    <property type="entry name" value="Retrovirus_Pol_polyprotein"/>
</dbReference>
<feature type="region of interest" description="Disordered" evidence="1">
    <location>
        <begin position="78"/>
        <end position="116"/>
    </location>
</feature>
<sequence length="116" mass="13304">MPSGKRYTIMAVDYFTKWVEAKSLTRQDHDEVHQFLKEIFTRFGVPRVLVTDNGNQFRAGKNEDLCLELDIEHRTTSVSLSPSQWTGGSDEPGNLQGRQEKGSRKKEAIGTRSFQW</sequence>
<evidence type="ECO:0000313" key="4">
    <source>
        <dbReference type="Proteomes" id="UP001454036"/>
    </source>
</evidence>
<dbReference type="PROSITE" id="PS50994">
    <property type="entry name" value="INTEGRASE"/>
    <property type="match status" value="1"/>
</dbReference>
<gene>
    <name evidence="3" type="ORF">LIER_32785</name>
</gene>
<dbReference type="EMBL" id="BAABME010012758">
    <property type="protein sequence ID" value="GAA0185497.1"/>
    <property type="molecule type" value="Genomic_DNA"/>
</dbReference>
<dbReference type="Pfam" id="PF00665">
    <property type="entry name" value="rve"/>
    <property type="match status" value="1"/>
</dbReference>
<dbReference type="AlphaFoldDB" id="A0AAV3RW66"/>
<dbReference type="PANTHER" id="PTHR37984">
    <property type="entry name" value="PROTEIN CBG26694"/>
    <property type="match status" value="1"/>
</dbReference>
<dbReference type="GO" id="GO:0003676">
    <property type="term" value="F:nucleic acid binding"/>
    <property type="evidence" value="ECO:0007669"/>
    <property type="project" value="InterPro"/>
</dbReference>
<evidence type="ECO:0000313" key="3">
    <source>
        <dbReference type="EMBL" id="GAA0185497.1"/>
    </source>
</evidence>
<protein>
    <recommendedName>
        <fullName evidence="2">Integrase catalytic domain-containing protein</fullName>
    </recommendedName>
</protein>
<reference evidence="3 4" key="1">
    <citation type="submission" date="2024-01" db="EMBL/GenBank/DDBJ databases">
        <title>The complete chloroplast genome sequence of Lithospermum erythrorhizon: insights into the phylogenetic relationship among Boraginaceae species and the maternal lineages of purple gromwells.</title>
        <authorList>
            <person name="Okada T."/>
            <person name="Watanabe K."/>
        </authorList>
    </citation>
    <scope>NUCLEOTIDE SEQUENCE [LARGE SCALE GENOMIC DNA]</scope>
</reference>
<organism evidence="3 4">
    <name type="scientific">Lithospermum erythrorhizon</name>
    <name type="common">Purple gromwell</name>
    <name type="synonym">Lithospermum officinale var. erythrorhizon</name>
    <dbReference type="NCBI Taxonomy" id="34254"/>
    <lineage>
        <taxon>Eukaryota</taxon>
        <taxon>Viridiplantae</taxon>
        <taxon>Streptophyta</taxon>
        <taxon>Embryophyta</taxon>
        <taxon>Tracheophyta</taxon>
        <taxon>Spermatophyta</taxon>
        <taxon>Magnoliopsida</taxon>
        <taxon>eudicotyledons</taxon>
        <taxon>Gunneridae</taxon>
        <taxon>Pentapetalae</taxon>
        <taxon>asterids</taxon>
        <taxon>lamiids</taxon>
        <taxon>Boraginales</taxon>
        <taxon>Boraginaceae</taxon>
        <taxon>Boraginoideae</taxon>
        <taxon>Lithospermeae</taxon>
        <taxon>Lithospermum</taxon>
    </lineage>
</organism>
<name>A0AAV3RW66_LITER</name>
<keyword evidence="4" id="KW-1185">Reference proteome</keyword>
<accession>A0AAV3RW66</accession>
<dbReference type="Gene3D" id="3.30.420.10">
    <property type="entry name" value="Ribonuclease H-like superfamily/Ribonuclease H"/>
    <property type="match status" value="1"/>
</dbReference>
<proteinExistence type="predicted"/>
<dbReference type="InterPro" id="IPR001584">
    <property type="entry name" value="Integrase_cat-core"/>
</dbReference>
<comment type="caution">
    <text evidence="3">The sequence shown here is derived from an EMBL/GenBank/DDBJ whole genome shotgun (WGS) entry which is preliminary data.</text>
</comment>
<dbReference type="InterPro" id="IPR012337">
    <property type="entry name" value="RNaseH-like_sf"/>
</dbReference>
<feature type="compositionally biased region" description="Basic and acidic residues" evidence="1">
    <location>
        <begin position="98"/>
        <end position="109"/>
    </location>
</feature>
<feature type="compositionally biased region" description="Polar residues" evidence="1">
    <location>
        <begin position="78"/>
        <end position="87"/>
    </location>
</feature>